<dbReference type="EMBL" id="KN831772">
    <property type="protein sequence ID" value="KIM45473.1"/>
    <property type="molecule type" value="Genomic_DNA"/>
</dbReference>
<feature type="compositionally biased region" description="Basic and acidic residues" evidence="1">
    <location>
        <begin position="517"/>
        <end position="526"/>
    </location>
</feature>
<dbReference type="InterPro" id="IPR019261">
    <property type="entry name" value="PARG_cat_microbial"/>
</dbReference>
<evidence type="ECO:0000313" key="3">
    <source>
        <dbReference type="EMBL" id="KIM45473.1"/>
    </source>
</evidence>
<proteinExistence type="predicted"/>
<accession>A0A0C2Y6I9</accession>
<organism evidence="3 4">
    <name type="scientific">Hebeloma cylindrosporum</name>
    <dbReference type="NCBI Taxonomy" id="76867"/>
    <lineage>
        <taxon>Eukaryota</taxon>
        <taxon>Fungi</taxon>
        <taxon>Dikarya</taxon>
        <taxon>Basidiomycota</taxon>
        <taxon>Agaricomycotina</taxon>
        <taxon>Agaricomycetes</taxon>
        <taxon>Agaricomycetidae</taxon>
        <taxon>Agaricales</taxon>
        <taxon>Agaricineae</taxon>
        <taxon>Hymenogastraceae</taxon>
        <taxon>Hebeloma</taxon>
    </lineage>
</organism>
<feature type="region of interest" description="Disordered" evidence="1">
    <location>
        <begin position="684"/>
        <end position="808"/>
    </location>
</feature>
<feature type="compositionally biased region" description="Basic and acidic residues" evidence="1">
    <location>
        <begin position="34"/>
        <end position="48"/>
    </location>
</feature>
<feature type="compositionally biased region" description="Low complexity" evidence="1">
    <location>
        <begin position="743"/>
        <end position="753"/>
    </location>
</feature>
<reference evidence="3 4" key="1">
    <citation type="submission" date="2014-04" db="EMBL/GenBank/DDBJ databases">
        <authorList>
            <consortium name="DOE Joint Genome Institute"/>
            <person name="Kuo A."/>
            <person name="Gay G."/>
            <person name="Dore J."/>
            <person name="Kohler A."/>
            <person name="Nagy L.G."/>
            <person name="Floudas D."/>
            <person name="Copeland A."/>
            <person name="Barry K.W."/>
            <person name="Cichocki N."/>
            <person name="Veneault-Fourrey C."/>
            <person name="LaButti K."/>
            <person name="Lindquist E.A."/>
            <person name="Lipzen A."/>
            <person name="Lundell T."/>
            <person name="Morin E."/>
            <person name="Murat C."/>
            <person name="Sun H."/>
            <person name="Tunlid A."/>
            <person name="Henrissat B."/>
            <person name="Grigoriev I.V."/>
            <person name="Hibbett D.S."/>
            <person name="Martin F."/>
            <person name="Nordberg H.P."/>
            <person name="Cantor M.N."/>
            <person name="Hua S.X."/>
        </authorList>
    </citation>
    <scope>NUCLEOTIDE SEQUENCE [LARGE SCALE GENOMIC DNA]</scope>
    <source>
        <strain evidence="4">h7</strain>
    </source>
</reference>
<feature type="region of interest" description="Disordered" evidence="1">
    <location>
        <begin position="196"/>
        <end position="272"/>
    </location>
</feature>
<keyword evidence="4" id="KW-1185">Reference proteome</keyword>
<feature type="region of interest" description="Disordered" evidence="1">
    <location>
        <begin position="1"/>
        <end position="102"/>
    </location>
</feature>
<dbReference type="STRING" id="686832.A0A0C2Y6I9"/>
<dbReference type="PANTHER" id="PTHR35596">
    <property type="entry name" value="DUF2263 DOMAIN-CONTAINING PROTEIN"/>
    <property type="match status" value="1"/>
</dbReference>
<protein>
    <recommendedName>
        <fullName evidence="2">Microbial-type PARG catalytic domain-containing protein</fullName>
    </recommendedName>
</protein>
<feature type="compositionally biased region" description="Basic and acidic residues" evidence="1">
    <location>
        <begin position="404"/>
        <end position="434"/>
    </location>
</feature>
<feature type="compositionally biased region" description="Basic and acidic residues" evidence="1">
    <location>
        <begin position="246"/>
        <end position="265"/>
    </location>
</feature>
<feature type="compositionally biased region" description="Acidic residues" evidence="1">
    <location>
        <begin position="689"/>
        <end position="700"/>
    </location>
</feature>
<feature type="compositionally biased region" description="Polar residues" evidence="1">
    <location>
        <begin position="527"/>
        <end position="539"/>
    </location>
</feature>
<dbReference type="OrthoDB" id="9985428at2759"/>
<dbReference type="AlphaFoldDB" id="A0A0C2Y6I9"/>
<dbReference type="Gene3D" id="3.40.220.10">
    <property type="entry name" value="Leucine Aminopeptidase, subunit E, domain 1"/>
    <property type="match status" value="2"/>
</dbReference>
<feature type="compositionally biased region" description="Basic and acidic residues" evidence="1">
    <location>
        <begin position="212"/>
        <end position="222"/>
    </location>
</feature>
<name>A0A0C2Y6I9_HEBCY</name>
<dbReference type="HOGENOM" id="CLU_348850_0_0_1"/>
<feature type="domain" description="Microbial-type PARG catalytic" evidence="2">
    <location>
        <begin position="236"/>
        <end position="347"/>
    </location>
</feature>
<feature type="compositionally biased region" description="Pro residues" evidence="1">
    <location>
        <begin position="580"/>
        <end position="592"/>
    </location>
</feature>
<evidence type="ECO:0000256" key="1">
    <source>
        <dbReference type="SAM" id="MobiDB-lite"/>
    </source>
</evidence>
<dbReference type="PANTHER" id="PTHR35596:SF1">
    <property type="entry name" value="MICROBIAL-TYPE PARG CATALYTIC DOMAIN-CONTAINING PROTEIN"/>
    <property type="match status" value="1"/>
</dbReference>
<evidence type="ECO:0000313" key="4">
    <source>
        <dbReference type="Proteomes" id="UP000053424"/>
    </source>
</evidence>
<dbReference type="Proteomes" id="UP000053424">
    <property type="component" value="Unassembled WGS sequence"/>
</dbReference>
<feature type="compositionally biased region" description="Low complexity" evidence="1">
    <location>
        <begin position="792"/>
        <end position="808"/>
    </location>
</feature>
<gene>
    <name evidence="3" type="ORF">M413DRAFT_341446</name>
</gene>
<dbReference type="NCBIfam" id="TIGR02452">
    <property type="entry name" value="TIGR02452 family protein"/>
    <property type="match status" value="1"/>
</dbReference>
<feature type="compositionally biased region" description="Basic and acidic residues" evidence="1">
    <location>
        <begin position="714"/>
        <end position="723"/>
    </location>
</feature>
<dbReference type="Pfam" id="PF10021">
    <property type="entry name" value="PARG_cat_microb"/>
    <property type="match status" value="1"/>
</dbReference>
<dbReference type="InterPro" id="IPR012664">
    <property type="entry name" value="CHP02452"/>
</dbReference>
<feature type="compositionally biased region" description="Basic and acidic residues" evidence="1">
    <location>
        <begin position="448"/>
        <end position="492"/>
    </location>
</feature>
<sequence length="808" mass="88045">MLLAMDPELDNPDSDTTISFDVRPPGSFPLNSDQDSRWHAHAEHDAHLHPSHNRPHVSSHSHHRGGGHHHGHHHHHDNGRGDNNPRRSHRVAGHQPRNPNYRLSREDLRVVAARTLDAIDNGWYIPDGTDVPVDLGPKMEYTDAQTAYYTPDDEEMAAWATNLGQDKKETKILIKEYSTLVGARKLHGMLASLSQVPSGDKAEAEAGIVQEGEGKGKERVEESVTGGEKGMEAKQSEDQPSTTVTDEGKQTEGGEEVKGTGKPDDQPQPTTANFKIGVLNFASAKKPGGGFINGAQAQEESIARASTLYPSLTTPEGRKFYTHYRAEPDNAYYTHAMVYSPAVVLFRGDMGDWKKPIDVDVLTSAAVNAGDVREGLRRDLEMHSLRVRVREAELKRRADFERMWEEKERKRKESEERKAAQQEKKAAEEKERKALQVIKPAEEITPAEEIKAVEETNEAGVKDKDDRDKSSGEVGEEKAAAEIKSDPAEKVELNSVERTSTQQIVEGGEGSTVVDAPKGDVEDPDNKASTLPSTSSQPSADPEAPSEPLEPDSVSSPPAVPPKPLESDLFPLASRRTRPTFPPLRDLPPPPSQTLEEAEVLIAQTMYERIARLLFLFHQRGAMHLILGSFGTGVFQNHVGLVADIFYQLLAVPGAPFEGKFETVVFAILGGATVSVFRDVFGEKAAPDGPDELDGEDSEVEGMKDGVVGGPADPRGEDGKADEPAQSAEVPQQEGTEEEKGMVVDQDVQTDTVMGDEEAAKATDEPQDVEMVSPTDSRTDADSTSEPVAPMTTTPATTTTTTDAQTQT</sequence>
<feature type="region of interest" description="Disordered" evidence="1">
    <location>
        <begin position="404"/>
        <end position="592"/>
    </location>
</feature>
<feature type="compositionally biased region" description="Basic residues" evidence="1">
    <location>
        <begin position="49"/>
        <end position="77"/>
    </location>
</feature>
<dbReference type="InterPro" id="IPR043472">
    <property type="entry name" value="Macro_dom-like"/>
</dbReference>
<evidence type="ECO:0000259" key="2">
    <source>
        <dbReference type="Pfam" id="PF10021"/>
    </source>
</evidence>
<reference evidence="4" key="2">
    <citation type="submission" date="2015-01" db="EMBL/GenBank/DDBJ databases">
        <title>Evolutionary Origins and Diversification of the Mycorrhizal Mutualists.</title>
        <authorList>
            <consortium name="DOE Joint Genome Institute"/>
            <consortium name="Mycorrhizal Genomics Consortium"/>
            <person name="Kohler A."/>
            <person name="Kuo A."/>
            <person name="Nagy L.G."/>
            <person name="Floudas D."/>
            <person name="Copeland A."/>
            <person name="Barry K.W."/>
            <person name="Cichocki N."/>
            <person name="Veneault-Fourrey C."/>
            <person name="LaButti K."/>
            <person name="Lindquist E.A."/>
            <person name="Lipzen A."/>
            <person name="Lundell T."/>
            <person name="Morin E."/>
            <person name="Murat C."/>
            <person name="Riley R."/>
            <person name="Ohm R."/>
            <person name="Sun H."/>
            <person name="Tunlid A."/>
            <person name="Henrissat B."/>
            <person name="Grigoriev I.V."/>
            <person name="Hibbett D.S."/>
            <person name="Martin F."/>
        </authorList>
    </citation>
    <scope>NUCLEOTIDE SEQUENCE [LARGE SCALE GENOMIC DNA]</scope>
    <source>
        <strain evidence="4">h7</strain>
    </source>
</reference>